<dbReference type="AlphaFoldDB" id="A0A062XZD6"/>
<keyword evidence="3" id="KW-1185">Reference proteome</keyword>
<evidence type="ECO:0000313" key="3">
    <source>
        <dbReference type="Proteomes" id="UP000027284"/>
    </source>
</evidence>
<dbReference type="SMART" id="SM00471">
    <property type="entry name" value="HDc"/>
    <property type="match status" value="1"/>
</dbReference>
<dbReference type="Proteomes" id="UP000027284">
    <property type="component" value="Unassembled WGS sequence"/>
</dbReference>
<sequence>MNPERWEELVLSVLGELASGLTAVALYGSSHPRAQESLRSLKALLDELLASQPTLDLVVLGEELFVEERPFTRASRHAAAVLRRLTRRGVEHVSFRSGVGEAELKTFLEELAAGDETPVHSQPHIVVGKVELAEEALGGPDREHGRAGRGHLPAVRDRITLLAQVFVDFAATGSLAVGDLTRITESIWELLEDNPQPMDHMAPWEGEERWPAVHAHNTAALAMGMARLAGLSRGPVADIGVAALLHDVGKLFTPEEVRVRELSLSGPELELVLDHPMEGATALLKVPHLTPLAAIVAFEHHLHYNGTGYPRLSRPRRPHPAARLVSVAEAFSVLVTARGYRGLTTRESSVAFLAERAGTIYDPGMVKALQELVLGNAS</sequence>
<dbReference type="PROSITE" id="PS51832">
    <property type="entry name" value="HD_GYP"/>
    <property type="match status" value="1"/>
</dbReference>
<dbReference type="PANTHER" id="PTHR43155:SF2">
    <property type="entry name" value="CYCLIC DI-GMP PHOSPHODIESTERASE PA4108"/>
    <property type="match status" value="1"/>
</dbReference>
<dbReference type="Pfam" id="PF13487">
    <property type="entry name" value="HD_5"/>
    <property type="match status" value="1"/>
</dbReference>
<dbReference type="SUPFAM" id="SSF109604">
    <property type="entry name" value="HD-domain/PDEase-like"/>
    <property type="match status" value="1"/>
</dbReference>
<protein>
    <recommendedName>
        <fullName evidence="1">HD-GYP domain-containing protein</fullName>
    </recommendedName>
</protein>
<dbReference type="Gene3D" id="1.10.3210.10">
    <property type="entry name" value="Hypothetical protein af1432"/>
    <property type="match status" value="1"/>
</dbReference>
<evidence type="ECO:0000259" key="1">
    <source>
        <dbReference type="PROSITE" id="PS51832"/>
    </source>
</evidence>
<organism evidence="2 3">
    <name type="scientific">Thermoanaerobaculum aquaticum</name>
    <dbReference type="NCBI Taxonomy" id="1312852"/>
    <lineage>
        <taxon>Bacteria</taxon>
        <taxon>Pseudomonadati</taxon>
        <taxon>Acidobacteriota</taxon>
        <taxon>Thermoanaerobaculia</taxon>
        <taxon>Thermoanaerobaculales</taxon>
        <taxon>Thermoanaerobaculaceae</taxon>
        <taxon>Thermoanaerobaculum</taxon>
    </lineage>
</organism>
<dbReference type="InterPro" id="IPR003607">
    <property type="entry name" value="HD/PDEase_dom"/>
</dbReference>
<dbReference type="InterPro" id="IPR037522">
    <property type="entry name" value="HD_GYP_dom"/>
</dbReference>
<dbReference type="CDD" id="cd00077">
    <property type="entry name" value="HDc"/>
    <property type="match status" value="1"/>
</dbReference>
<comment type="caution">
    <text evidence="2">The sequence shown here is derived from an EMBL/GenBank/DDBJ whole genome shotgun (WGS) entry which is preliminary data.</text>
</comment>
<proteinExistence type="predicted"/>
<dbReference type="STRING" id="1312852.EG19_09195"/>
<dbReference type="RefSeq" id="WP_038046709.1">
    <property type="nucleotide sequence ID" value="NZ_JMFG01000004.1"/>
</dbReference>
<evidence type="ECO:0000313" key="2">
    <source>
        <dbReference type="EMBL" id="KDA54814.1"/>
    </source>
</evidence>
<name>A0A062XZD6_9BACT</name>
<gene>
    <name evidence="2" type="ORF">EG19_09195</name>
</gene>
<dbReference type="PANTHER" id="PTHR43155">
    <property type="entry name" value="CYCLIC DI-GMP PHOSPHODIESTERASE PA4108-RELATED"/>
    <property type="match status" value="1"/>
</dbReference>
<feature type="domain" description="HD-GYP" evidence="1">
    <location>
        <begin position="187"/>
        <end position="378"/>
    </location>
</feature>
<dbReference type="EMBL" id="JMFG01000004">
    <property type="protein sequence ID" value="KDA54814.1"/>
    <property type="molecule type" value="Genomic_DNA"/>
</dbReference>
<reference evidence="2 3" key="1">
    <citation type="submission" date="2014-04" db="EMBL/GenBank/DDBJ databases">
        <title>The Genome Sequence of Thermoanaerobaculum aquaticum MP-01, The First Cultivated Group 23 Acidobacterium.</title>
        <authorList>
            <person name="Stamps B.W."/>
            <person name="Losey N.A."/>
            <person name="Lawson P.A."/>
            <person name="Stevenson B.S."/>
        </authorList>
    </citation>
    <scope>NUCLEOTIDE SEQUENCE [LARGE SCALE GENOMIC DNA]</scope>
    <source>
        <strain evidence="2 3">MP-01</strain>
    </source>
</reference>
<accession>A0A062XZD6</accession>
<dbReference type="OrthoDB" id="9759601at2"/>